<feature type="transmembrane region" description="Helical" evidence="1">
    <location>
        <begin position="605"/>
        <end position="627"/>
    </location>
</feature>
<keyword evidence="1" id="KW-1133">Transmembrane helix</keyword>
<reference evidence="3 4" key="1">
    <citation type="submission" date="2020-04" db="EMBL/GenBank/DDBJ databases">
        <title>Perkinsus olseni comparative genomics.</title>
        <authorList>
            <person name="Bogema D.R."/>
        </authorList>
    </citation>
    <scope>NUCLEOTIDE SEQUENCE [LARGE SCALE GENOMIC DNA]</scope>
    <source>
        <strain evidence="3 4">ATCC PRA-207</strain>
    </source>
</reference>
<organism evidence="3 4">
    <name type="scientific">Perkinsus olseni</name>
    <name type="common">Perkinsus atlanticus</name>
    <dbReference type="NCBI Taxonomy" id="32597"/>
    <lineage>
        <taxon>Eukaryota</taxon>
        <taxon>Sar</taxon>
        <taxon>Alveolata</taxon>
        <taxon>Perkinsozoa</taxon>
        <taxon>Perkinsea</taxon>
        <taxon>Perkinsida</taxon>
        <taxon>Perkinsidae</taxon>
        <taxon>Perkinsus</taxon>
    </lineage>
</organism>
<keyword evidence="1" id="KW-0812">Transmembrane</keyword>
<evidence type="ECO:0000259" key="2">
    <source>
        <dbReference type="Pfam" id="PF13449"/>
    </source>
</evidence>
<keyword evidence="4" id="KW-1185">Reference proteome</keyword>
<feature type="domain" description="Phytase-like" evidence="2">
    <location>
        <begin position="67"/>
        <end position="204"/>
    </location>
</feature>
<name>A0A7J6SL28_PEROL</name>
<dbReference type="AlphaFoldDB" id="A0A7J6SL28"/>
<protein>
    <recommendedName>
        <fullName evidence="2">Phytase-like domain-containing protein</fullName>
    </recommendedName>
</protein>
<evidence type="ECO:0000313" key="3">
    <source>
        <dbReference type="EMBL" id="KAF4733503.1"/>
    </source>
</evidence>
<sequence>MGEYTIDNEMNNTAAALRPLINAKLWLENQVQFGLVLDELQFDGLLLPMTGVQWHEFGPTAGVDGLLLMVCEEPSNSSAPATDPQGRIVLPGWAYNETSEDVKRFYLESDDLFHPTDMAELNGGDMMILFRRFVPTEGNGMRIAYVTKGELDQAMAVGGTLNPQIIAEVRTRDGYNIDNEEALAVREDPTTGRTFVYTLSDNNYNEVRQKTLLSTYEWVAASGTTTPQPTTTANATLPVRLLMAIHLRHFIWFLAGLAEAQINLAIAQERVPLKRGAELGTTDFHSRFGILRHLLSLRLRPPDDTPGELFGGLTSLTVSSDGTQLLALDKKGYFTKFRVQHGDDGSTLKIGEVALYEMKAANGSSLVDNSTATTKSFGGLAAAGDGYYADGARLYVGEIRSGELVGFPNGVTSSRSEMVDLGRDVGRCPGNTGPGPLQYKDLDEGILLVLCGRPEGGRGTIPIWSYNMVKKQAAEFSMESVDSFDVVDITELPSGDLLLLMRRRGGDNGPTVKIAYVRWSEISKAISSKGSVPYEMLATIREEDGYDVDNMEGIAARQDRESRRVLIYLLSNNNFEKTRATLLWAFEWLPDSDAIAGDAGSSKSWWSSLLILVMVVLGAIIIVVMMITCCRQAHLSPPLQRLRAPSGQRILGRRSAAATYYRGEFSSSDDDDEFELGVLPGSARIE</sequence>
<keyword evidence="1" id="KW-0472">Membrane</keyword>
<dbReference type="Proteomes" id="UP000553632">
    <property type="component" value="Unassembled WGS sequence"/>
</dbReference>
<proteinExistence type="predicted"/>
<evidence type="ECO:0000313" key="4">
    <source>
        <dbReference type="Proteomes" id="UP000553632"/>
    </source>
</evidence>
<comment type="caution">
    <text evidence="3">The sequence shown here is derived from an EMBL/GenBank/DDBJ whole genome shotgun (WGS) entry which is preliminary data.</text>
</comment>
<feature type="domain" description="Phytase-like" evidence="2">
    <location>
        <begin position="461"/>
        <end position="575"/>
    </location>
</feature>
<dbReference type="InterPro" id="IPR027372">
    <property type="entry name" value="Phytase-like_dom"/>
</dbReference>
<evidence type="ECO:0000256" key="1">
    <source>
        <dbReference type="SAM" id="Phobius"/>
    </source>
</evidence>
<dbReference type="EMBL" id="JABANO010017439">
    <property type="protein sequence ID" value="KAF4733503.1"/>
    <property type="molecule type" value="Genomic_DNA"/>
</dbReference>
<accession>A0A7J6SL28</accession>
<dbReference type="Pfam" id="PF13449">
    <property type="entry name" value="Phytase-like"/>
    <property type="match status" value="2"/>
</dbReference>
<gene>
    <name evidence="3" type="ORF">FOZ63_014822</name>
</gene>